<dbReference type="Pfam" id="PF03564">
    <property type="entry name" value="DUF1759"/>
    <property type="match status" value="1"/>
</dbReference>
<dbReference type="OrthoDB" id="10051210at2759"/>
<feature type="compositionally biased region" description="Pro residues" evidence="2">
    <location>
        <begin position="219"/>
        <end position="228"/>
    </location>
</feature>
<feature type="compositionally biased region" description="Pro residues" evidence="2">
    <location>
        <begin position="201"/>
        <end position="210"/>
    </location>
</feature>
<evidence type="ECO:0000313" key="4">
    <source>
        <dbReference type="Proteomes" id="UP001152795"/>
    </source>
</evidence>
<dbReference type="EMBL" id="CACRXK020011883">
    <property type="protein sequence ID" value="CAB4022249.1"/>
    <property type="molecule type" value="Genomic_DNA"/>
</dbReference>
<name>A0A6S7IZG0_PARCT</name>
<evidence type="ECO:0000256" key="2">
    <source>
        <dbReference type="SAM" id="MobiDB-lite"/>
    </source>
</evidence>
<accession>A0A6S7IZG0</accession>
<feature type="compositionally biased region" description="Low complexity" evidence="2">
    <location>
        <begin position="190"/>
        <end position="200"/>
    </location>
</feature>
<feature type="compositionally biased region" description="Low complexity" evidence="2">
    <location>
        <begin position="229"/>
        <end position="244"/>
    </location>
</feature>
<gene>
    <name evidence="3" type="ORF">PACLA_8A046693</name>
</gene>
<protein>
    <submittedName>
        <fullName evidence="3">Uncharacterized protein</fullName>
    </submittedName>
</protein>
<feature type="compositionally biased region" description="Polar residues" evidence="2">
    <location>
        <begin position="153"/>
        <end position="175"/>
    </location>
</feature>
<evidence type="ECO:0000313" key="3">
    <source>
        <dbReference type="EMBL" id="CAB4022249.1"/>
    </source>
</evidence>
<keyword evidence="4" id="KW-1185">Reference proteome</keyword>
<dbReference type="PANTHER" id="PTHR47331:SF4">
    <property type="entry name" value="PEPTIDASE S1 DOMAIN-CONTAINING PROTEIN"/>
    <property type="match status" value="1"/>
</dbReference>
<comment type="caution">
    <text evidence="3">The sequence shown here is derived from an EMBL/GenBank/DDBJ whole genome shotgun (WGS) entry which is preliminary data.</text>
</comment>
<dbReference type="Proteomes" id="UP001152795">
    <property type="component" value="Unassembled WGS sequence"/>
</dbReference>
<sequence>MDMDDFKRFNEELSDLLLLSLSDYNSNIEDQVYFEGIREKYLECCADVKTRIGDLTQERLEMLSQKTLNSVKSQMSRLSRASSVSSKQAAANAAALKEKMLSLKRKQNIERQQEELKHHQRELEWQVEQEQLQGEINAAEVLHQALLGDTMLQSSNTQPTSNTLHENTTEMSQLPTIAKDMNTGTSSDMTNALNPTAPLNPTTPPSPTTPSNPTTPLNPTTPPNPTTPSTPTTPLNPTTPLDPTKPAFTPVNAHTQPVNHLQPTTTTSPLEQIQREAFEIQRQQVELMKRMSLPTPKPLVFSGNILAYPKWTLAFDALIDGEALNPAHKLYYLGEYTSGQAQKMIDGLLGLQSDDAYKRARQILQERFGDPYKIYQAYNERLKSWPVCSKASELQELSDFLVTVQETMKTVKHLKDFDTFSAIQDLVVRLPPYYSKKWLQSAKAVELVKGKYDFNDLVDFVQKAAKDPTHPVFSHEVLLSKRKELLKDKKQEDKNSYHKRKFGSFNTSKYNESSGHSDKNINELMCPACRKPHKLENCDIFLKKSVKELSELAKSKGLCFLCLCHGHMARSCKESIRCQTCKKPHATLLHFESKESKNGNKKENEESSKEKPKVANRVVVCHSNDCNEVTTSSLILPVWICHKDNPEKKIMTYAVLDDQSDTCFVTDSVCDQLEIEGPETVIELGTMHAVEDIRTQKISGLIVSSEDKSVDVPLPKAYSRENIPARRDQIPRVEMAINWSHLSPITNEIPEYRDDLGIGLLIGNNCVEAIKPRDVIPGKPQDPYAIRTVFGWGLIGVTNPVDHRECQSDGTRIHCHRVTTKDITTQSTGSTFVEQTQVKEVLKPHEVLKMFEQDFSEKKREKPMSLEDRMFLDITKREIHVTDDGHYELPLPFRNDKVELPSNRKLAESRWINGPSFLYEAHQDWNHFNQPDDKAKLETDDVEVKKVTTFATSVKKFADVVERLEYFSSWHRAKKAIAICLRYRRLLRQRVRKKREGKDVENIEKAATVMKPDQAVTVEEMNAAEREIIKALQKEEMYLRERPGIPAEEPDDK</sequence>
<reference evidence="3" key="1">
    <citation type="submission" date="2020-04" db="EMBL/GenBank/DDBJ databases">
        <authorList>
            <person name="Alioto T."/>
            <person name="Alioto T."/>
            <person name="Gomez Garrido J."/>
        </authorList>
    </citation>
    <scope>NUCLEOTIDE SEQUENCE</scope>
    <source>
        <strain evidence="3">A484AB</strain>
    </source>
</reference>
<dbReference type="PANTHER" id="PTHR47331">
    <property type="entry name" value="PHD-TYPE DOMAIN-CONTAINING PROTEIN"/>
    <property type="match status" value="1"/>
</dbReference>
<keyword evidence="1" id="KW-0175">Coiled coil</keyword>
<feature type="coiled-coil region" evidence="1">
    <location>
        <begin position="86"/>
        <end position="129"/>
    </location>
</feature>
<dbReference type="AlphaFoldDB" id="A0A6S7IZG0"/>
<feature type="region of interest" description="Disordered" evidence="2">
    <location>
        <begin position="592"/>
        <end position="611"/>
    </location>
</feature>
<feature type="compositionally biased region" description="Polar residues" evidence="2">
    <location>
        <begin position="252"/>
        <end position="267"/>
    </location>
</feature>
<dbReference type="InterPro" id="IPR005312">
    <property type="entry name" value="DUF1759"/>
</dbReference>
<organism evidence="3 4">
    <name type="scientific">Paramuricea clavata</name>
    <name type="common">Red gorgonian</name>
    <name type="synonym">Violescent sea-whip</name>
    <dbReference type="NCBI Taxonomy" id="317549"/>
    <lineage>
        <taxon>Eukaryota</taxon>
        <taxon>Metazoa</taxon>
        <taxon>Cnidaria</taxon>
        <taxon>Anthozoa</taxon>
        <taxon>Octocorallia</taxon>
        <taxon>Malacalcyonacea</taxon>
        <taxon>Plexauridae</taxon>
        <taxon>Paramuricea</taxon>
    </lineage>
</organism>
<evidence type="ECO:0000256" key="1">
    <source>
        <dbReference type="SAM" id="Coils"/>
    </source>
</evidence>
<proteinExistence type="predicted"/>
<feature type="region of interest" description="Disordered" evidence="2">
    <location>
        <begin position="153"/>
        <end position="267"/>
    </location>
</feature>